<evidence type="ECO:0000256" key="2">
    <source>
        <dbReference type="ARBA" id="ARBA00022695"/>
    </source>
</evidence>
<dbReference type="Gene3D" id="3.30.70.270">
    <property type="match status" value="1"/>
</dbReference>
<evidence type="ECO:0000313" key="9">
    <source>
        <dbReference type="Proteomes" id="UP000557271"/>
    </source>
</evidence>
<evidence type="ECO:0000313" key="8">
    <source>
        <dbReference type="EMBL" id="NWY51554.1"/>
    </source>
</evidence>
<evidence type="ECO:0000259" key="7">
    <source>
        <dbReference type="Pfam" id="PF06817"/>
    </source>
</evidence>
<name>A0A7K7F2D0_CHIMN</name>
<dbReference type="GO" id="GO:0004519">
    <property type="term" value="F:endonuclease activity"/>
    <property type="evidence" value="ECO:0007669"/>
    <property type="project" value="UniProtKB-KW"/>
</dbReference>
<proteinExistence type="predicted"/>
<dbReference type="EMBL" id="VZSF01001885">
    <property type="protein sequence ID" value="NWY51554.1"/>
    <property type="molecule type" value="Genomic_DNA"/>
</dbReference>
<keyword evidence="9" id="KW-1185">Reference proteome</keyword>
<keyword evidence="3" id="KW-0540">Nuclease</keyword>
<dbReference type="GO" id="GO:0016787">
    <property type="term" value="F:hydrolase activity"/>
    <property type="evidence" value="ECO:0007669"/>
    <property type="project" value="UniProtKB-KW"/>
</dbReference>
<dbReference type="SUPFAM" id="SSF56672">
    <property type="entry name" value="DNA/RNA polymerases"/>
    <property type="match status" value="1"/>
</dbReference>
<keyword evidence="1" id="KW-0808">Transferase</keyword>
<organism evidence="8 9">
    <name type="scientific">Chionis minor</name>
    <name type="common">Black-faced sheathbill</name>
    <dbReference type="NCBI Taxonomy" id="227182"/>
    <lineage>
        <taxon>Eukaryota</taxon>
        <taxon>Metazoa</taxon>
        <taxon>Chordata</taxon>
        <taxon>Craniata</taxon>
        <taxon>Vertebrata</taxon>
        <taxon>Euteleostomi</taxon>
        <taxon>Archelosauria</taxon>
        <taxon>Archosauria</taxon>
        <taxon>Dinosauria</taxon>
        <taxon>Saurischia</taxon>
        <taxon>Theropoda</taxon>
        <taxon>Coelurosauria</taxon>
        <taxon>Aves</taxon>
        <taxon>Neognathae</taxon>
        <taxon>Neoaves</taxon>
        <taxon>Charadriiformes</taxon>
        <taxon>Chionididae</taxon>
        <taxon>Chionis</taxon>
    </lineage>
</organism>
<protein>
    <submittedName>
        <fullName evidence="8">POK18 protein</fullName>
    </submittedName>
</protein>
<gene>
    <name evidence="8" type="primary">Ervk18_0</name>
    <name evidence="8" type="ORF">CHIMIN_R15368</name>
</gene>
<dbReference type="GO" id="GO:0003964">
    <property type="term" value="F:RNA-directed DNA polymerase activity"/>
    <property type="evidence" value="ECO:0007669"/>
    <property type="project" value="UniProtKB-KW"/>
</dbReference>
<dbReference type="PANTHER" id="PTHR41694:SF3">
    <property type="entry name" value="RNA-DIRECTED DNA POLYMERASE-RELATED"/>
    <property type="match status" value="1"/>
</dbReference>
<comment type="caution">
    <text evidence="8">The sequence shown here is derived from an EMBL/GenBank/DDBJ whole genome shotgun (WGS) entry which is preliminary data.</text>
</comment>
<evidence type="ECO:0000256" key="3">
    <source>
        <dbReference type="ARBA" id="ARBA00022722"/>
    </source>
</evidence>
<dbReference type="PANTHER" id="PTHR41694">
    <property type="entry name" value="ENDOGENOUS RETROVIRUS GROUP K MEMBER POL PROTEIN"/>
    <property type="match status" value="1"/>
</dbReference>
<dbReference type="Proteomes" id="UP000557271">
    <property type="component" value="Unassembled WGS sequence"/>
</dbReference>
<sequence length="56" mass="6301">PWSYLGWCISDQSVIPKTLKIVQNIKTLNDIQKLLGTINGVRPLLGISNEDLHPLF</sequence>
<keyword evidence="2" id="KW-0548">Nucleotidyltransferase</keyword>
<evidence type="ECO:0000256" key="6">
    <source>
        <dbReference type="ARBA" id="ARBA00022918"/>
    </source>
</evidence>
<dbReference type="GO" id="GO:0035613">
    <property type="term" value="F:RNA stem-loop binding"/>
    <property type="evidence" value="ECO:0007669"/>
    <property type="project" value="TreeGrafter"/>
</dbReference>
<feature type="non-terminal residue" evidence="8">
    <location>
        <position position="1"/>
    </location>
</feature>
<reference evidence="8 9" key="1">
    <citation type="submission" date="2019-09" db="EMBL/GenBank/DDBJ databases">
        <title>Bird 10,000 Genomes (B10K) Project - Family phase.</title>
        <authorList>
            <person name="Zhang G."/>
        </authorList>
    </citation>
    <scope>NUCLEOTIDE SEQUENCE [LARGE SCALE GENOMIC DNA]</scope>
    <source>
        <strain evidence="8">B10K-UC-030-51</strain>
    </source>
</reference>
<keyword evidence="4" id="KW-0255">Endonuclease</keyword>
<dbReference type="AlphaFoldDB" id="A0A7K7F2D0"/>
<dbReference type="InterPro" id="IPR043502">
    <property type="entry name" value="DNA/RNA_pol_sf"/>
</dbReference>
<evidence type="ECO:0000256" key="1">
    <source>
        <dbReference type="ARBA" id="ARBA00022679"/>
    </source>
</evidence>
<feature type="domain" description="Reverse transcriptase thumb" evidence="7">
    <location>
        <begin position="20"/>
        <end position="56"/>
    </location>
</feature>
<feature type="non-terminal residue" evidence="8">
    <location>
        <position position="56"/>
    </location>
</feature>
<dbReference type="Pfam" id="PF06817">
    <property type="entry name" value="RVT_thumb"/>
    <property type="match status" value="1"/>
</dbReference>
<dbReference type="InterPro" id="IPR010661">
    <property type="entry name" value="RVT_thumb"/>
</dbReference>
<evidence type="ECO:0000256" key="5">
    <source>
        <dbReference type="ARBA" id="ARBA00022801"/>
    </source>
</evidence>
<dbReference type="OrthoDB" id="6773263at2759"/>
<accession>A0A7K7F2D0</accession>
<keyword evidence="5" id="KW-0378">Hydrolase</keyword>
<evidence type="ECO:0000256" key="4">
    <source>
        <dbReference type="ARBA" id="ARBA00022759"/>
    </source>
</evidence>
<dbReference type="InterPro" id="IPR043128">
    <property type="entry name" value="Rev_trsase/Diguanyl_cyclase"/>
</dbReference>
<keyword evidence="6" id="KW-0695">RNA-directed DNA polymerase</keyword>